<dbReference type="Proteomes" id="UP000024942">
    <property type="component" value="Unassembled WGS sequence"/>
</dbReference>
<organism evidence="8 9">
    <name type="scientific">Hyphomonas oceanitis SCH89</name>
    <dbReference type="NCBI Taxonomy" id="1280953"/>
    <lineage>
        <taxon>Bacteria</taxon>
        <taxon>Pseudomonadati</taxon>
        <taxon>Pseudomonadota</taxon>
        <taxon>Alphaproteobacteria</taxon>
        <taxon>Hyphomonadales</taxon>
        <taxon>Hyphomonadaceae</taxon>
        <taxon>Hyphomonas</taxon>
    </lineage>
</organism>
<dbReference type="InterPro" id="IPR050090">
    <property type="entry name" value="Tyrosine_recombinase_XerCD"/>
</dbReference>
<keyword evidence="4" id="KW-0233">DNA recombination</keyword>
<evidence type="ECO:0000259" key="7">
    <source>
        <dbReference type="PROSITE" id="PS51900"/>
    </source>
</evidence>
<comment type="caution">
    <text evidence="8">The sequence shown here is derived from an EMBL/GenBank/DDBJ whole genome shotgun (WGS) entry which is preliminary data.</text>
</comment>
<dbReference type="PANTHER" id="PTHR30349:SF41">
    <property type="entry name" value="INTEGRASE_RECOMBINASE PROTEIN MJ0367-RELATED"/>
    <property type="match status" value="1"/>
</dbReference>
<keyword evidence="3 5" id="KW-0238">DNA-binding</keyword>
<dbReference type="InterPro" id="IPR013762">
    <property type="entry name" value="Integrase-like_cat_sf"/>
</dbReference>
<dbReference type="PROSITE" id="PS51900">
    <property type="entry name" value="CB"/>
    <property type="match status" value="1"/>
</dbReference>
<dbReference type="InterPro" id="IPR011010">
    <property type="entry name" value="DNA_brk_join_enz"/>
</dbReference>
<dbReference type="STRING" id="1280953.HOC_19746"/>
<dbReference type="PATRIC" id="fig|1280953.3.peg.3941"/>
<dbReference type="RefSeq" id="WP_035541890.1">
    <property type="nucleotide sequence ID" value="NZ_ARYL01000067.1"/>
</dbReference>
<keyword evidence="2" id="KW-0229">DNA integration</keyword>
<gene>
    <name evidence="8" type="ORF">HOC_19746</name>
</gene>
<proteinExistence type="inferred from homology"/>
<evidence type="ECO:0000313" key="8">
    <source>
        <dbReference type="EMBL" id="KCZ99783.1"/>
    </source>
</evidence>
<dbReference type="PANTHER" id="PTHR30349">
    <property type="entry name" value="PHAGE INTEGRASE-RELATED"/>
    <property type="match status" value="1"/>
</dbReference>
<comment type="similarity">
    <text evidence="1">Belongs to the 'phage' integrase family.</text>
</comment>
<sequence>MTPMRTAIDEYLDLRRALGFRLKADERLLGQFADFMEHRRAVHITAKLAAEWAQQTPSTDQNYHAGRLRAVRSFARHRIHDDPMTEVPPTDMLPRRRNTFQPHIFTREEIQRILAASLHKWGGATPFYCLGRYTMYGLISVTGMRVSEVLNLDLGDVDLDAGVIIIRNTKFGKSRLAPVHETTRAVLETYRDARAAHLAGREVLPFFISEPGRRITHAALGRAFKRLTRRIGLCDAGTPDGPRLHDLRHTMAVDVLQRCYSTGADPERRLPALSTYLGHSHLNYTYWYLHQNPGLMTEAVTRLQHRWEASP</sequence>
<dbReference type="Pfam" id="PF00589">
    <property type="entry name" value="Phage_integrase"/>
    <property type="match status" value="1"/>
</dbReference>
<dbReference type="SUPFAM" id="SSF56349">
    <property type="entry name" value="DNA breaking-rejoining enzymes"/>
    <property type="match status" value="1"/>
</dbReference>
<dbReference type="OrthoDB" id="6388170at2"/>
<feature type="domain" description="Core-binding (CB)" evidence="7">
    <location>
        <begin position="2"/>
        <end position="79"/>
    </location>
</feature>
<dbReference type="eggNOG" id="COG0582">
    <property type="taxonomic scope" value="Bacteria"/>
</dbReference>
<evidence type="ECO:0000256" key="5">
    <source>
        <dbReference type="PROSITE-ProRule" id="PRU01248"/>
    </source>
</evidence>
<evidence type="ECO:0000256" key="4">
    <source>
        <dbReference type="ARBA" id="ARBA00023172"/>
    </source>
</evidence>
<protein>
    <submittedName>
        <fullName evidence="8">Integrase</fullName>
    </submittedName>
</protein>
<feature type="domain" description="Tyr recombinase" evidence="6">
    <location>
        <begin position="100"/>
        <end position="301"/>
    </location>
</feature>
<name>A0A059G153_9PROT</name>
<evidence type="ECO:0000259" key="6">
    <source>
        <dbReference type="PROSITE" id="PS51898"/>
    </source>
</evidence>
<evidence type="ECO:0000256" key="1">
    <source>
        <dbReference type="ARBA" id="ARBA00008857"/>
    </source>
</evidence>
<evidence type="ECO:0000256" key="2">
    <source>
        <dbReference type="ARBA" id="ARBA00022908"/>
    </source>
</evidence>
<reference evidence="8 9" key="1">
    <citation type="journal article" date="2014" name="Antonie Van Leeuwenhoek">
        <title>Hyphomonas beringensis sp. nov. and Hyphomonas chukchiensis sp. nov., isolated from surface seawater of the Bering Sea and Chukchi Sea.</title>
        <authorList>
            <person name="Li C."/>
            <person name="Lai Q."/>
            <person name="Li G."/>
            <person name="Dong C."/>
            <person name="Wang J."/>
            <person name="Liao Y."/>
            <person name="Shao Z."/>
        </authorList>
    </citation>
    <scope>NUCLEOTIDE SEQUENCE [LARGE SCALE GENOMIC DNA]</scope>
    <source>
        <strain evidence="8 9">SCH89</strain>
    </source>
</reference>
<dbReference type="Gene3D" id="1.10.443.10">
    <property type="entry name" value="Intergrase catalytic core"/>
    <property type="match status" value="1"/>
</dbReference>
<dbReference type="EMBL" id="ARYL01000067">
    <property type="protein sequence ID" value="KCZ99783.1"/>
    <property type="molecule type" value="Genomic_DNA"/>
</dbReference>
<dbReference type="GO" id="GO:0003677">
    <property type="term" value="F:DNA binding"/>
    <property type="evidence" value="ECO:0007669"/>
    <property type="project" value="UniProtKB-UniRule"/>
</dbReference>
<evidence type="ECO:0000256" key="3">
    <source>
        <dbReference type="ARBA" id="ARBA00023125"/>
    </source>
</evidence>
<dbReference type="GO" id="GO:0015074">
    <property type="term" value="P:DNA integration"/>
    <property type="evidence" value="ECO:0007669"/>
    <property type="project" value="UniProtKB-KW"/>
</dbReference>
<dbReference type="PROSITE" id="PS51898">
    <property type="entry name" value="TYR_RECOMBINASE"/>
    <property type="match status" value="1"/>
</dbReference>
<dbReference type="InterPro" id="IPR002104">
    <property type="entry name" value="Integrase_catalytic"/>
</dbReference>
<keyword evidence="9" id="KW-1185">Reference proteome</keyword>
<dbReference type="GO" id="GO:0006310">
    <property type="term" value="P:DNA recombination"/>
    <property type="evidence" value="ECO:0007669"/>
    <property type="project" value="UniProtKB-KW"/>
</dbReference>
<accession>A0A059G153</accession>
<evidence type="ECO:0000313" key="9">
    <source>
        <dbReference type="Proteomes" id="UP000024942"/>
    </source>
</evidence>
<dbReference type="InterPro" id="IPR044068">
    <property type="entry name" value="CB"/>
</dbReference>
<dbReference type="AlphaFoldDB" id="A0A059G153"/>